<sequence length="87" mass="9466">MVTCCVWAASIRPVVLDPLPILHPVYPVPSLDRSNAHRSRPSDLVTSSSTVRDDTTNASFPLTTRSEPNPPLTPLSASPQRPVIVEH</sequence>
<organism evidence="2 3">
    <name type="scientific">Papiliotrema laurentii</name>
    <name type="common">Cryptococcus laurentii</name>
    <dbReference type="NCBI Taxonomy" id="5418"/>
    <lineage>
        <taxon>Eukaryota</taxon>
        <taxon>Fungi</taxon>
        <taxon>Dikarya</taxon>
        <taxon>Basidiomycota</taxon>
        <taxon>Agaricomycotina</taxon>
        <taxon>Tremellomycetes</taxon>
        <taxon>Tremellales</taxon>
        <taxon>Rhynchogastremaceae</taxon>
        <taxon>Papiliotrema</taxon>
    </lineage>
</organism>
<proteinExistence type="predicted"/>
<name>A0AAD9L7H1_PAPLA</name>
<dbReference type="EMBL" id="JAODAN010000002">
    <property type="protein sequence ID" value="KAK1926151.1"/>
    <property type="molecule type" value="Genomic_DNA"/>
</dbReference>
<dbReference type="AlphaFoldDB" id="A0AAD9L7H1"/>
<protein>
    <submittedName>
        <fullName evidence="2">Uncharacterized protein</fullName>
    </submittedName>
</protein>
<reference evidence="2" key="1">
    <citation type="submission" date="2023-02" db="EMBL/GenBank/DDBJ databases">
        <title>Identification and recombinant expression of a fungal hydrolase from Papiliotrema laurentii that hydrolyzes apple cutin and clears colloidal polyester polyurethane.</title>
        <authorList>
            <consortium name="DOE Joint Genome Institute"/>
            <person name="Roman V.A."/>
            <person name="Bojanowski C."/>
            <person name="Crable B.R."/>
            <person name="Wagner D.N."/>
            <person name="Hung C.S."/>
            <person name="Nadeau L.J."/>
            <person name="Schratz L."/>
            <person name="Haridas S."/>
            <person name="Pangilinan J."/>
            <person name="Lipzen A."/>
            <person name="Na H."/>
            <person name="Yan M."/>
            <person name="Ng V."/>
            <person name="Grigoriev I.V."/>
            <person name="Spatafora J.W."/>
            <person name="Barlow D."/>
            <person name="Biffinger J."/>
            <person name="Kelley-Loughnane N."/>
            <person name="Varaljay V.A."/>
            <person name="Crookes-Goodson W.J."/>
        </authorList>
    </citation>
    <scope>NUCLEOTIDE SEQUENCE</scope>
    <source>
        <strain evidence="2">5307AH</strain>
    </source>
</reference>
<evidence type="ECO:0000313" key="3">
    <source>
        <dbReference type="Proteomes" id="UP001182556"/>
    </source>
</evidence>
<comment type="caution">
    <text evidence="2">The sequence shown here is derived from an EMBL/GenBank/DDBJ whole genome shotgun (WGS) entry which is preliminary data.</text>
</comment>
<evidence type="ECO:0000313" key="2">
    <source>
        <dbReference type="EMBL" id="KAK1926151.1"/>
    </source>
</evidence>
<feature type="region of interest" description="Disordered" evidence="1">
    <location>
        <begin position="30"/>
        <end position="87"/>
    </location>
</feature>
<gene>
    <name evidence="2" type="ORF">DB88DRAFT_151934</name>
</gene>
<evidence type="ECO:0000256" key="1">
    <source>
        <dbReference type="SAM" id="MobiDB-lite"/>
    </source>
</evidence>
<keyword evidence="3" id="KW-1185">Reference proteome</keyword>
<accession>A0AAD9L7H1</accession>
<feature type="compositionally biased region" description="Polar residues" evidence="1">
    <location>
        <begin position="57"/>
        <end position="67"/>
    </location>
</feature>
<dbReference type="Proteomes" id="UP001182556">
    <property type="component" value="Unassembled WGS sequence"/>
</dbReference>